<evidence type="ECO:0000313" key="2">
    <source>
        <dbReference type="EMBL" id="KJV54261.1"/>
    </source>
</evidence>
<gene>
    <name evidence="2" type="ORF">OTSGILL_0162</name>
</gene>
<reference evidence="2 3" key="1">
    <citation type="submission" date="2015-02" db="EMBL/GenBank/DDBJ databases">
        <title>Genome Sequencing of Rickettsiales.</title>
        <authorList>
            <person name="Daugherty S.C."/>
            <person name="Su Q."/>
            <person name="Abolude K."/>
            <person name="Beier-Sexton M."/>
            <person name="Carlyon J.A."/>
            <person name="Carter R."/>
            <person name="Day N.P."/>
            <person name="Dumler S.J."/>
            <person name="Dyachenko V."/>
            <person name="Godinez A."/>
            <person name="Kurtti T.J."/>
            <person name="Lichay M."/>
            <person name="Mullins K.E."/>
            <person name="Ott S."/>
            <person name="Pappas-Brown V."/>
            <person name="Paris D.H."/>
            <person name="Patel P."/>
            <person name="Richards A.L."/>
            <person name="Sadzewicz L."/>
            <person name="Sears K."/>
            <person name="Seidman D."/>
            <person name="Sengamalay N."/>
            <person name="Stenos J."/>
            <person name="Tallon L.J."/>
            <person name="Vincent G."/>
            <person name="Fraser C.M."/>
            <person name="Munderloh U."/>
            <person name="Dunning-Hotopp J.C."/>
        </authorList>
    </citation>
    <scope>NUCLEOTIDE SEQUENCE [LARGE SCALE GENOMIC DNA]</scope>
    <source>
        <strain evidence="2 3">Gilliam</strain>
    </source>
</reference>
<dbReference type="GO" id="GO:0004069">
    <property type="term" value="F:L-aspartate:2-oxoglutarate aminotransferase activity"/>
    <property type="evidence" value="ECO:0007669"/>
    <property type="project" value="InterPro"/>
</dbReference>
<dbReference type="SUPFAM" id="SSF51735">
    <property type="entry name" value="NAD(P)-binding Rossmann-fold domains"/>
    <property type="match status" value="1"/>
</dbReference>
<sequence>MGITAKGAWISVQYHFKHLGVDVQKDAITVVGIGDMSGDVFGNGMLRSDTIKLVGAFNHMHILLIQIQILSKVIKNG</sequence>
<proteinExistence type="predicted"/>
<name>A0A0F3MF23_ORITS</name>
<dbReference type="Proteomes" id="UP000033769">
    <property type="component" value="Unassembled WGS sequence"/>
</dbReference>
<dbReference type="InterPro" id="IPR036291">
    <property type="entry name" value="NAD(P)-bd_dom_sf"/>
</dbReference>
<organism evidence="2 3">
    <name type="scientific">Orientia tsutsugamushi str. Gilliam</name>
    <dbReference type="NCBI Taxonomy" id="1359184"/>
    <lineage>
        <taxon>Bacteria</taxon>
        <taxon>Pseudomonadati</taxon>
        <taxon>Pseudomonadota</taxon>
        <taxon>Alphaproteobacteria</taxon>
        <taxon>Rickettsiales</taxon>
        <taxon>Rickettsiaceae</taxon>
        <taxon>Rickettsieae</taxon>
        <taxon>Orientia</taxon>
    </lineage>
</organism>
<dbReference type="PANTHER" id="PTHR43403:SF1">
    <property type="entry name" value="NAD-SPECIFIC GLUTAMATE DEHYDROGENASE"/>
    <property type="match status" value="1"/>
</dbReference>
<dbReference type="PANTHER" id="PTHR43403">
    <property type="entry name" value="NAD-SPECIFIC GLUTAMATE DEHYDROGENASE"/>
    <property type="match status" value="1"/>
</dbReference>
<evidence type="ECO:0000259" key="1">
    <source>
        <dbReference type="Pfam" id="PF05088"/>
    </source>
</evidence>
<dbReference type="GO" id="GO:0006538">
    <property type="term" value="P:L-glutamate catabolic process"/>
    <property type="evidence" value="ECO:0007669"/>
    <property type="project" value="InterPro"/>
</dbReference>
<dbReference type="InterPro" id="IPR007780">
    <property type="entry name" value="NAD_Glu_DH_bac"/>
</dbReference>
<dbReference type="PATRIC" id="fig|1359184.3.peg.178"/>
<dbReference type="EMBL" id="LANO01000001">
    <property type="protein sequence ID" value="KJV54261.1"/>
    <property type="molecule type" value="Genomic_DNA"/>
</dbReference>
<evidence type="ECO:0000313" key="3">
    <source>
        <dbReference type="Proteomes" id="UP000033769"/>
    </source>
</evidence>
<accession>A0A0F3MF23</accession>
<feature type="domain" description="NAD-glutamate dehydrogenase catalytic" evidence="1">
    <location>
        <begin position="1"/>
        <end position="64"/>
    </location>
</feature>
<dbReference type="GO" id="GO:0004352">
    <property type="term" value="F:glutamate dehydrogenase (NAD+) activity"/>
    <property type="evidence" value="ECO:0007669"/>
    <property type="project" value="InterPro"/>
</dbReference>
<protein>
    <submittedName>
        <fullName evidence="2">Bacterial NAD-glutamate dehydrogenase family protein</fullName>
    </submittedName>
</protein>
<dbReference type="InterPro" id="IPR028971">
    <property type="entry name" value="NAD-GDH_cat"/>
</dbReference>
<comment type="caution">
    <text evidence="2">The sequence shown here is derived from an EMBL/GenBank/DDBJ whole genome shotgun (WGS) entry which is preliminary data.</text>
</comment>
<dbReference type="AlphaFoldDB" id="A0A0F3MF23"/>
<dbReference type="Pfam" id="PF05088">
    <property type="entry name" value="Bac_GDH_CD"/>
    <property type="match status" value="1"/>
</dbReference>